<dbReference type="InterPro" id="IPR002213">
    <property type="entry name" value="UDP_glucos_trans"/>
</dbReference>
<evidence type="ECO:0000313" key="8">
    <source>
        <dbReference type="Proteomes" id="UP001620645"/>
    </source>
</evidence>
<evidence type="ECO:0000256" key="2">
    <source>
        <dbReference type="ARBA" id="ARBA00012544"/>
    </source>
</evidence>
<evidence type="ECO:0000256" key="5">
    <source>
        <dbReference type="ARBA" id="ARBA00047475"/>
    </source>
</evidence>
<dbReference type="Gene3D" id="3.40.50.2000">
    <property type="entry name" value="Glycogen Phosphorylase B"/>
    <property type="match status" value="2"/>
</dbReference>
<organism evidence="7 8">
    <name type="scientific">Heterodera schachtii</name>
    <name type="common">Sugarbeet cyst nematode worm</name>
    <name type="synonym">Tylenchus schachtii</name>
    <dbReference type="NCBI Taxonomy" id="97005"/>
    <lineage>
        <taxon>Eukaryota</taxon>
        <taxon>Metazoa</taxon>
        <taxon>Ecdysozoa</taxon>
        <taxon>Nematoda</taxon>
        <taxon>Chromadorea</taxon>
        <taxon>Rhabditida</taxon>
        <taxon>Tylenchina</taxon>
        <taxon>Tylenchomorpha</taxon>
        <taxon>Tylenchoidea</taxon>
        <taxon>Heteroderidae</taxon>
        <taxon>Heteroderinae</taxon>
        <taxon>Heterodera</taxon>
    </lineage>
</organism>
<sequence>MISNGRVADALASDGHDVTFIEIEYAVPIGALNATKLANLWQIPGKFFNVNFGGKSLFKVLADSAFEKPSLVDIFFSSKLFQASLNDACEALIRTQSQQFELLKKRNFDVIISEQLNFCGAGIGHLLDIPVNIVLSSCSLQEHLASLIGLPFPSSFVPSLMDSNWSDKMSLLQRFQNLLHKFAGYNYLSFGIDPLTQIFRKHFGNAFPDLRSIVSKSPLIFVASDEFVDFPRPLFSNVIYIGGLGMEKSHDGKTKQIALKEPFLAEMGKGTDGVVFFSMGSIMRSSDMPESFRRHIFEAFSQLKNYHFIVKVEKDDNYSENLAKNLDNVFLTSWAPQLDILGHPRLRLFITHGGFNSLLEAANAGVPVLLMGFFADQHRNGRVAERNGWGKVVEKRQLLEGSEHFRAAIQTVLEDQSYAANAKRIQRLLATKPFTAKERLLKNIRFLEMNGGQFPELLSESRHMGWVQLYNFDLAVLAALSALAFLFVLRYLAKFTLALAIWTKNMLLKKYKSKKE</sequence>
<dbReference type="EC" id="2.4.1.17" evidence="2"/>
<proteinExistence type="inferred from homology"/>
<dbReference type="SUPFAM" id="SSF53756">
    <property type="entry name" value="UDP-Glycosyltransferase/glycogen phosphorylase"/>
    <property type="match status" value="1"/>
</dbReference>
<feature type="transmembrane region" description="Helical" evidence="6">
    <location>
        <begin position="474"/>
        <end position="502"/>
    </location>
</feature>
<evidence type="ECO:0000256" key="3">
    <source>
        <dbReference type="ARBA" id="ARBA00022676"/>
    </source>
</evidence>
<dbReference type="FunFam" id="3.40.50.2000:FF:000021">
    <property type="entry name" value="UDP-glucuronosyltransferase"/>
    <property type="match status" value="1"/>
</dbReference>
<keyword evidence="6" id="KW-0472">Membrane</keyword>
<evidence type="ECO:0000256" key="1">
    <source>
        <dbReference type="ARBA" id="ARBA00009995"/>
    </source>
</evidence>
<dbReference type="CDD" id="cd03784">
    <property type="entry name" value="GT1_Gtf-like"/>
    <property type="match status" value="1"/>
</dbReference>
<dbReference type="EMBL" id="JBICCN010000078">
    <property type="protein sequence ID" value="KAL3095950.1"/>
    <property type="molecule type" value="Genomic_DNA"/>
</dbReference>
<accession>A0ABD2JZK7</accession>
<protein>
    <recommendedName>
        <fullName evidence="2">glucuronosyltransferase</fullName>
        <ecNumber evidence="2">2.4.1.17</ecNumber>
    </recommendedName>
</protein>
<dbReference type="GO" id="GO:0015020">
    <property type="term" value="F:glucuronosyltransferase activity"/>
    <property type="evidence" value="ECO:0007669"/>
    <property type="project" value="UniProtKB-EC"/>
</dbReference>
<dbReference type="Pfam" id="PF00201">
    <property type="entry name" value="UDPGT"/>
    <property type="match status" value="1"/>
</dbReference>
<keyword evidence="4" id="KW-0808">Transferase</keyword>
<evidence type="ECO:0000256" key="4">
    <source>
        <dbReference type="ARBA" id="ARBA00022679"/>
    </source>
</evidence>
<dbReference type="Proteomes" id="UP001620645">
    <property type="component" value="Unassembled WGS sequence"/>
</dbReference>
<keyword evidence="8" id="KW-1185">Reference proteome</keyword>
<keyword evidence="6" id="KW-1133">Transmembrane helix</keyword>
<dbReference type="PANTHER" id="PTHR48043">
    <property type="entry name" value="EG:EG0003.4 PROTEIN-RELATED"/>
    <property type="match status" value="1"/>
</dbReference>
<evidence type="ECO:0000256" key="6">
    <source>
        <dbReference type="SAM" id="Phobius"/>
    </source>
</evidence>
<gene>
    <name evidence="7" type="ORF">niasHS_005709</name>
</gene>
<keyword evidence="6" id="KW-0812">Transmembrane</keyword>
<evidence type="ECO:0000313" key="7">
    <source>
        <dbReference type="EMBL" id="KAL3095950.1"/>
    </source>
</evidence>
<keyword evidence="3" id="KW-0328">Glycosyltransferase</keyword>
<comment type="caution">
    <text evidence="7">The sequence shown here is derived from an EMBL/GenBank/DDBJ whole genome shotgun (WGS) entry which is preliminary data.</text>
</comment>
<name>A0ABD2JZK7_HETSC</name>
<comment type="similarity">
    <text evidence="1">Belongs to the UDP-glycosyltransferase family.</text>
</comment>
<comment type="catalytic activity">
    <reaction evidence="5">
        <text>glucuronate acceptor + UDP-alpha-D-glucuronate = acceptor beta-D-glucuronoside + UDP + H(+)</text>
        <dbReference type="Rhea" id="RHEA:21032"/>
        <dbReference type="ChEBI" id="CHEBI:15378"/>
        <dbReference type="ChEBI" id="CHEBI:58052"/>
        <dbReference type="ChEBI" id="CHEBI:58223"/>
        <dbReference type="ChEBI" id="CHEBI:132367"/>
        <dbReference type="ChEBI" id="CHEBI:132368"/>
        <dbReference type="EC" id="2.4.1.17"/>
    </reaction>
</comment>
<reference evidence="7 8" key="1">
    <citation type="submission" date="2024-10" db="EMBL/GenBank/DDBJ databases">
        <authorList>
            <person name="Kim D."/>
        </authorList>
    </citation>
    <scope>NUCLEOTIDE SEQUENCE [LARGE SCALE GENOMIC DNA]</scope>
    <source>
        <strain evidence="7">Taebaek</strain>
    </source>
</reference>
<dbReference type="PANTHER" id="PTHR48043:SF143">
    <property type="entry name" value="UDP-GLUCURONOSYLTRANSFERASE"/>
    <property type="match status" value="1"/>
</dbReference>
<dbReference type="InterPro" id="IPR050271">
    <property type="entry name" value="UDP-glycosyltransferase"/>
</dbReference>
<dbReference type="AlphaFoldDB" id="A0ABD2JZK7"/>